<dbReference type="CDD" id="cd01129">
    <property type="entry name" value="PulE-GspE-like"/>
    <property type="match status" value="1"/>
</dbReference>
<dbReference type="InterPro" id="IPR007831">
    <property type="entry name" value="T2SS_GspE_N"/>
</dbReference>
<evidence type="ECO:0000313" key="6">
    <source>
        <dbReference type="Proteomes" id="UP000231246"/>
    </source>
</evidence>
<dbReference type="InterPro" id="IPR001482">
    <property type="entry name" value="T2SS/T4SS_dom"/>
</dbReference>
<evidence type="ECO:0000256" key="2">
    <source>
        <dbReference type="ARBA" id="ARBA00022741"/>
    </source>
</evidence>
<dbReference type="AlphaFoldDB" id="A0A2H0BTT2"/>
<dbReference type="GO" id="GO:0005886">
    <property type="term" value="C:plasma membrane"/>
    <property type="evidence" value="ECO:0007669"/>
    <property type="project" value="TreeGrafter"/>
</dbReference>
<dbReference type="GO" id="GO:0005524">
    <property type="term" value="F:ATP binding"/>
    <property type="evidence" value="ECO:0007669"/>
    <property type="project" value="UniProtKB-KW"/>
</dbReference>
<evidence type="ECO:0000256" key="1">
    <source>
        <dbReference type="ARBA" id="ARBA00006611"/>
    </source>
</evidence>
<protein>
    <recommendedName>
        <fullName evidence="4">AAA+ ATPase domain-containing protein</fullName>
    </recommendedName>
</protein>
<dbReference type="InterPro" id="IPR003593">
    <property type="entry name" value="AAA+_ATPase"/>
</dbReference>
<dbReference type="Gene3D" id="3.30.300.160">
    <property type="entry name" value="Type II secretion system, protein E, N-terminal domain"/>
    <property type="match status" value="1"/>
</dbReference>
<dbReference type="EMBL" id="PCTA01000035">
    <property type="protein sequence ID" value="PIP61083.1"/>
    <property type="molecule type" value="Genomic_DNA"/>
</dbReference>
<dbReference type="Pfam" id="PF05157">
    <property type="entry name" value="MshEN"/>
    <property type="match status" value="1"/>
</dbReference>
<dbReference type="Pfam" id="PF00437">
    <property type="entry name" value="T2SSE"/>
    <property type="match status" value="1"/>
</dbReference>
<sequence>MRLPDKLIKEIVEESKYVDQDKLAAAALSSSELGMPLSETLVFKGLLSDEILGKLVAEHFKVPYYSLQKKRVSEEMLALLPETTARNFRVIPLELIKNRLKLGMEDPRNLEAIEFVKRKTGYSIEPTLVTSDELNVALGSYKKNINEEFSEIIKKNADKTSRAKLEDVEKAAIDVPVVKVLDTLLEYATAEGASDIHIEHGEDESIVRFRVDGFLKDVITLNTDLHPPVVARIKILSGLKIDEHRVPQDGRFKFKSDDEIISLRVSILPSFYGENIVMRILRESARPLSLEELGLTGSSLVLLKQNIQRSHGLILVTGPTGSGKTTTLYSVLNMLNTIKVKICTVEDPVEYAIKRVSQVHVNPKTGLTFASGLRALLRHDPNIIMVGEIRDRETVDMAIHSALTGHLVLSSLHTNSAAGAIPRLIDMGAEPFLVASTLNLVIAQRLVRGICPSCVEKTKVSVEMLKFIEKLAGEDISKQEFYKGKGCLECGGTGYKGRVGIYEALELDADLRILIRVKVSAKEIENKAKTKGMTSLFMSGLDQVAAGVTTIEEVLRVMRE</sequence>
<dbReference type="GO" id="GO:0016887">
    <property type="term" value="F:ATP hydrolysis activity"/>
    <property type="evidence" value="ECO:0007669"/>
    <property type="project" value="TreeGrafter"/>
</dbReference>
<proteinExistence type="inferred from homology"/>
<dbReference type="FunFam" id="3.40.50.300:FF:000398">
    <property type="entry name" value="Type IV pilus assembly ATPase PilB"/>
    <property type="match status" value="1"/>
</dbReference>
<dbReference type="SUPFAM" id="SSF160246">
    <property type="entry name" value="EspE N-terminal domain-like"/>
    <property type="match status" value="1"/>
</dbReference>
<dbReference type="InterPro" id="IPR027417">
    <property type="entry name" value="P-loop_NTPase"/>
</dbReference>
<dbReference type="Proteomes" id="UP000231246">
    <property type="component" value="Unassembled WGS sequence"/>
</dbReference>
<comment type="caution">
    <text evidence="5">The sequence shown here is derived from an EMBL/GenBank/DDBJ whole genome shotgun (WGS) entry which is preliminary data.</text>
</comment>
<dbReference type="PANTHER" id="PTHR30258">
    <property type="entry name" value="TYPE II SECRETION SYSTEM PROTEIN GSPE-RELATED"/>
    <property type="match status" value="1"/>
</dbReference>
<comment type="similarity">
    <text evidence="1">Belongs to the GSP E family.</text>
</comment>
<dbReference type="PANTHER" id="PTHR30258:SF3">
    <property type="entry name" value="SLL1921 PROTEIN"/>
    <property type="match status" value="1"/>
</dbReference>
<dbReference type="InterPro" id="IPR037257">
    <property type="entry name" value="T2SS_E_N_sf"/>
</dbReference>
<evidence type="ECO:0000256" key="3">
    <source>
        <dbReference type="ARBA" id="ARBA00022840"/>
    </source>
</evidence>
<reference evidence="5 6" key="1">
    <citation type="submission" date="2017-09" db="EMBL/GenBank/DDBJ databases">
        <title>Depth-based differentiation of microbial function through sediment-hosted aquifers and enrichment of novel symbionts in the deep terrestrial subsurface.</title>
        <authorList>
            <person name="Probst A.J."/>
            <person name="Ladd B."/>
            <person name="Jarett J.K."/>
            <person name="Geller-Mcgrath D.E."/>
            <person name="Sieber C.M."/>
            <person name="Emerson J.B."/>
            <person name="Anantharaman K."/>
            <person name="Thomas B.C."/>
            <person name="Malmstrom R."/>
            <person name="Stieglmeier M."/>
            <person name="Klingl A."/>
            <person name="Woyke T."/>
            <person name="Ryan C.M."/>
            <person name="Banfield J.F."/>
        </authorList>
    </citation>
    <scope>NUCLEOTIDE SEQUENCE [LARGE SCALE GENOMIC DNA]</scope>
    <source>
        <strain evidence="5">CG22_combo_CG10-13_8_21_14_all_38_20</strain>
    </source>
</reference>
<evidence type="ECO:0000313" key="5">
    <source>
        <dbReference type="EMBL" id="PIP61083.1"/>
    </source>
</evidence>
<dbReference type="SUPFAM" id="SSF52540">
    <property type="entry name" value="P-loop containing nucleoside triphosphate hydrolases"/>
    <property type="match status" value="1"/>
</dbReference>
<evidence type="ECO:0000259" key="4">
    <source>
        <dbReference type="SMART" id="SM00382"/>
    </source>
</evidence>
<feature type="domain" description="AAA+ ATPase" evidence="4">
    <location>
        <begin position="310"/>
        <end position="431"/>
    </location>
</feature>
<name>A0A2H0BTT2_9BACT</name>
<keyword evidence="2" id="KW-0547">Nucleotide-binding</keyword>
<organism evidence="5 6">
    <name type="scientific">Candidatus Roizmanbacteria bacterium CG22_combo_CG10-13_8_21_14_all_38_20</name>
    <dbReference type="NCBI Taxonomy" id="1974862"/>
    <lineage>
        <taxon>Bacteria</taxon>
        <taxon>Candidatus Roizmaniibacteriota</taxon>
    </lineage>
</organism>
<dbReference type="Gene3D" id="3.40.50.300">
    <property type="entry name" value="P-loop containing nucleotide triphosphate hydrolases"/>
    <property type="match status" value="1"/>
</dbReference>
<accession>A0A2H0BTT2</accession>
<keyword evidence="3" id="KW-0067">ATP-binding</keyword>
<gene>
    <name evidence="5" type="ORF">COW99_06200</name>
</gene>
<dbReference type="SMART" id="SM00382">
    <property type="entry name" value="AAA"/>
    <property type="match status" value="1"/>
</dbReference>
<dbReference type="Gene3D" id="3.30.450.90">
    <property type="match status" value="1"/>
</dbReference>